<dbReference type="RefSeq" id="WP_286346901.1">
    <property type="nucleotide sequence ID" value="NZ_AP027733.1"/>
</dbReference>
<accession>A0ABM8GVW4</accession>
<reference evidence="2" key="1">
    <citation type="journal article" date="2019" name="Int. J. Syst. Evol. Microbiol.">
        <title>The Global Catalogue of Microorganisms (GCM) 10K type strain sequencing project: providing services to taxonomists for standard genome sequencing and annotation.</title>
        <authorList>
            <consortium name="The Broad Institute Genomics Platform"/>
            <consortium name="The Broad Institute Genome Sequencing Center for Infectious Disease"/>
            <person name="Wu L."/>
            <person name="Ma J."/>
        </authorList>
    </citation>
    <scope>NUCLEOTIDE SEQUENCE [LARGE SCALE GENOMIC DNA]</scope>
    <source>
        <strain evidence="2">NBRC 108728</strain>
    </source>
</reference>
<keyword evidence="1" id="KW-0614">Plasmid</keyword>
<protein>
    <submittedName>
        <fullName evidence="1">Uncharacterized protein</fullName>
    </submittedName>
</protein>
<dbReference type="EMBL" id="AP027733">
    <property type="protein sequence ID" value="BDZ52619.1"/>
    <property type="molecule type" value="Genomic_DNA"/>
</dbReference>
<gene>
    <name evidence="1" type="ORF">GCM10025867_48600</name>
</gene>
<proteinExistence type="predicted"/>
<keyword evidence="2" id="KW-1185">Reference proteome</keyword>
<sequence length="105" mass="11028">MARPATRTRDLVSVSVDGRGAAWCDGFWSGDAEIIEDARLAATYRAAVPINGLKFEAHGEDALGALIALHAHLPGRTIVVESTPEFGALLAERAASDAPETWSAA</sequence>
<evidence type="ECO:0000313" key="2">
    <source>
        <dbReference type="Proteomes" id="UP001321486"/>
    </source>
</evidence>
<dbReference type="Proteomes" id="UP001321486">
    <property type="component" value="Plasmid pNBRC108728a"/>
</dbReference>
<organism evidence="1 2">
    <name type="scientific">Frondihabitans sucicola</name>
    <dbReference type="NCBI Taxonomy" id="1268041"/>
    <lineage>
        <taxon>Bacteria</taxon>
        <taxon>Bacillati</taxon>
        <taxon>Actinomycetota</taxon>
        <taxon>Actinomycetes</taxon>
        <taxon>Micrococcales</taxon>
        <taxon>Microbacteriaceae</taxon>
        <taxon>Frondihabitans</taxon>
    </lineage>
</organism>
<geneLocation type="plasmid" evidence="1 2">
    <name>pNBRC108728a</name>
</geneLocation>
<name>A0ABM8GVW4_9MICO</name>
<evidence type="ECO:0000313" key="1">
    <source>
        <dbReference type="EMBL" id="BDZ52619.1"/>
    </source>
</evidence>